<name>A0ABU6IR53_9FLAO</name>
<comment type="caution">
    <text evidence="3">The sequence shown here is derived from an EMBL/GenBank/DDBJ whole genome shotgun (WGS) entry which is preliminary data.</text>
</comment>
<sequence length="84" mass="10195">MFVIVNGTLLLLKLGVLTSFLPETFPKESYYYDWINANILIWGVILAVHSIIVLRHRFTFFKKWEERQIQKYMDEDKDHVDKYR</sequence>
<evidence type="ECO:0000313" key="4">
    <source>
        <dbReference type="Proteomes" id="UP001355298"/>
    </source>
</evidence>
<dbReference type="Pfam" id="PF13239">
    <property type="entry name" value="2TM"/>
    <property type="match status" value="1"/>
</dbReference>
<accession>A0ABU6IR53</accession>
<evidence type="ECO:0000256" key="1">
    <source>
        <dbReference type="SAM" id="Phobius"/>
    </source>
</evidence>
<feature type="transmembrane region" description="Helical" evidence="1">
    <location>
        <begin position="34"/>
        <end position="54"/>
    </location>
</feature>
<organism evidence="3 4">
    <name type="scientific">Flagellimonas halotolerans</name>
    <dbReference type="NCBI Taxonomy" id="3112164"/>
    <lineage>
        <taxon>Bacteria</taxon>
        <taxon>Pseudomonadati</taxon>
        <taxon>Bacteroidota</taxon>
        <taxon>Flavobacteriia</taxon>
        <taxon>Flavobacteriales</taxon>
        <taxon>Flavobacteriaceae</taxon>
        <taxon>Flagellimonas</taxon>
    </lineage>
</organism>
<keyword evidence="1" id="KW-0812">Transmembrane</keyword>
<protein>
    <submittedName>
        <fullName evidence="3">2TM domain-containing protein</fullName>
    </submittedName>
</protein>
<keyword evidence="1" id="KW-0472">Membrane</keyword>
<dbReference type="RefSeq" id="WP_326407847.1">
    <property type="nucleotide sequence ID" value="NZ_JAYMGW010000007.1"/>
</dbReference>
<keyword evidence="1" id="KW-1133">Transmembrane helix</keyword>
<evidence type="ECO:0000313" key="3">
    <source>
        <dbReference type="EMBL" id="MEC4265601.1"/>
    </source>
</evidence>
<keyword evidence="4" id="KW-1185">Reference proteome</keyword>
<dbReference type="Proteomes" id="UP001355298">
    <property type="component" value="Unassembled WGS sequence"/>
</dbReference>
<feature type="domain" description="2TM" evidence="2">
    <location>
        <begin position="1"/>
        <end position="74"/>
    </location>
</feature>
<evidence type="ECO:0000259" key="2">
    <source>
        <dbReference type="Pfam" id="PF13239"/>
    </source>
</evidence>
<gene>
    <name evidence="3" type="ORF">VOP03_09600</name>
</gene>
<dbReference type="InterPro" id="IPR025698">
    <property type="entry name" value="2TM_dom"/>
</dbReference>
<reference evidence="3 4" key="1">
    <citation type="submission" date="2024-01" db="EMBL/GenBank/DDBJ databases">
        <title>The strains designed SYSU M86414 and SYSU M84420 isolated from the marine sediment in San Sha City (Hainan Province, China).</title>
        <authorList>
            <person name="Guo D."/>
        </authorList>
    </citation>
    <scope>NUCLEOTIDE SEQUENCE [LARGE SCALE GENOMIC DNA]</scope>
    <source>
        <strain evidence="3 4">SYSU M84420</strain>
    </source>
</reference>
<dbReference type="EMBL" id="JAYMGW010000007">
    <property type="protein sequence ID" value="MEC4265601.1"/>
    <property type="molecule type" value="Genomic_DNA"/>
</dbReference>
<proteinExistence type="predicted"/>